<protein>
    <recommendedName>
        <fullName evidence="3">Alanyl-tRNA editing protein</fullName>
    </recommendedName>
</protein>
<gene>
    <name evidence="1" type="ORF">FQ154_17690</name>
</gene>
<organism evidence="1 2">
    <name type="scientific">Paeniglutamicibacter gangotriensis</name>
    <dbReference type="NCBI Taxonomy" id="254787"/>
    <lineage>
        <taxon>Bacteria</taxon>
        <taxon>Bacillati</taxon>
        <taxon>Actinomycetota</taxon>
        <taxon>Actinomycetes</taxon>
        <taxon>Micrococcales</taxon>
        <taxon>Micrococcaceae</taxon>
        <taxon>Paeniglutamicibacter</taxon>
    </lineage>
</organism>
<dbReference type="SUPFAM" id="SSF55186">
    <property type="entry name" value="ThrRS/AlaRS common domain"/>
    <property type="match status" value="1"/>
</dbReference>
<comment type="caution">
    <text evidence="1">The sequence shown here is derived from an EMBL/GenBank/DDBJ whole genome shotgun (WGS) entry which is preliminary data.</text>
</comment>
<dbReference type="EMBL" id="VOBL01000024">
    <property type="protein sequence ID" value="KAA0973538.1"/>
    <property type="molecule type" value="Genomic_DNA"/>
</dbReference>
<evidence type="ECO:0008006" key="3">
    <source>
        <dbReference type="Google" id="ProtNLM"/>
    </source>
</evidence>
<dbReference type="InterPro" id="IPR009000">
    <property type="entry name" value="Transl_B-barrel_sf"/>
</dbReference>
<dbReference type="InterPro" id="IPR051335">
    <property type="entry name" value="Alanyl-tRNA_Editing_Enzymes"/>
</dbReference>
<dbReference type="InterPro" id="IPR018163">
    <property type="entry name" value="Thr/Ala-tRNA-synth_IIc_edit"/>
</dbReference>
<dbReference type="OrthoDB" id="9812949at2"/>
<proteinExistence type="predicted"/>
<dbReference type="SUPFAM" id="SSF50447">
    <property type="entry name" value="Translation proteins"/>
    <property type="match status" value="1"/>
</dbReference>
<dbReference type="PANTHER" id="PTHR43462">
    <property type="entry name" value="ALANYL-TRNA EDITING PROTEIN"/>
    <property type="match status" value="1"/>
</dbReference>
<evidence type="ECO:0000313" key="2">
    <source>
        <dbReference type="Proteomes" id="UP000323856"/>
    </source>
</evidence>
<name>A0A5B0E4B9_9MICC</name>
<dbReference type="AlphaFoldDB" id="A0A5B0E4B9"/>
<dbReference type="Proteomes" id="UP000323856">
    <property type="component" value="Unassembled WGS sequence"/>
</dbReference>
<accession>A0A5B0E4B9</accession>
<dbReference type="GO" id="GO:0000166">
    <property type="term" value="F:nucleotide binding"/>
    <property type="evidence" value="ECO:0007669"/>
    <property type="project" value="InterPro"/>
</dbReference>
<dbReference type="PANTHER" id="PTHR43462:SF2">
    <property type="entry name" value="THREONYL AND ALANYL TRNA SYNTHETASE SECOND ADDITIONAL DOMAIN-CONTAINING PROTEIN"/>
    <property type="match status" value="1"/>
</dbReference>
<dbReference type="RefSeq" id="WP_149620726.1">
    <property type="nucleotide sequence ID" value="NZ_VOBL01000024.1"/>
</dbReference>
<sequence>MEQQTNAYFADTYLFEAEATVIASSLDADGEPWIAVSPNIFHPRGGGQMEDTGTVDGAEVAVARHDNGLVVLTGAAEHEVGSTVHTEIDPQKRRLHAALHTAGHLVGFLGEKRGWQHSGHSHFPGQARLDFDPASVAEDLSTPDSRMAVVQEIQAQVQALIDTRAEVTSSIDTQGIRTVTIAGVNAEPCGGTHVGDLGVLRDARVLEAKVKRGSLKVRYEATHN</sequence>
<evidence type="ECO:0000313" key="1">
    <source>
        <dbReference type="EMBL" id="KAA0973538.1"/>
    </source>
</evidence>
<reference evidence="1 2" key="1">
    <citation type="submission" date="2019-07" db="EMBL/GenBank/DDBJ databases">
        <title>Analysis of the biochemical properties, biological activity and biotechnological potential of siderophores and biosurfactants produced by Antarctic psychrotolerant bacteria.</title>
        <authorList>
            <person name="Styczynski M."/>
            <person name="Krucon T."/>
            <person name="Decewicz P."/>
            <person name="Dziewit L."/>
        </authorList>
    </citation>
    <scope>NUCLEOTIDE SEQUENCE [LARGE SCALE GENOMIC DNA]</scope>
    <source>
        <strain evidence="1 2">ANT_H27</strain>
    </source>
</reference>
<dbReference type="Gene3D" id="2.40.30.130">
    <property type="match status" value="1"/>
</dbReference>
<dbReference type="Gene3D" id="3.30.980.10">
    <property type="entry name" value="Threonyl-trna Synthetase, Chain A, domain 2"/>
    <property type="match status" value="1"/>
</dbReference>